<feature type="region of interest" description="Disordered" evidence="4">
    <location>
        <begin position="834"/>
        <end position="873"/>
    </location>
</feature>
<feature type="compositionally biased region" description="Low complexity" evidence="4">
    <location>
        <begin position="834"/>
        <end position="864"/>
    </location>
</feature>
<evidence type="ECO:0000259" key="8">
    <source>
        <dbReference type="Pfam" id="PF26283"/>
    </source>
</evidence>
<dbReference type="InterPro" id="IPR058568">
    <property type="entry name" value="Ig_TRAPPC9_Trs120_4th"/>
</dbReference>
<feature type="domain" description="Trs120/TRAPPC9 N-terminal" evidence="5">
    <location>
        <begin position="204"/>
        <end position="277"/>
    </location>
</feature>
<feature type="domain" description="Trs120/TRAPPC9 TPR region" evidence="6">
    <location>
        <begin position="381"/>
        <end position="512"/>
    </location>
</feature>
<evidence type="ECO:0000256" key="2">
    <source>
        <dbReference type="ARBA" id="ARBA00008459"/>
    </source>
</evidence>
<dbReference type="InterPro" id="IPR058563">
    <property type="entry name" value="Trs120_TRAPPC9_N"/>
</dbReference>
<comment type="subcellular location">
    <subcellularLocation>
        <location evidence="1">Golgi apparatus</location>
    </subcellularLocation>
</comment>
<dbReference type="Pfam" id="PF26254">
    <property type="entry name" value="Ig_TRAPPC9-Trs120_1st"/>
    <property type="match status" value="1"/>
</dbReference>
<dbReference type="InterPro" id="IPR013935">
    <property type="entry name" value="Trs120_TRAPPC9"/>
</dbReference>
<dbReference type="EMBL" id="JAWJWE010000036">
    <property type="protein sequence ID" value="KAK6628406.1"/>
    <property type="molecule type" value="Genomic_DNA"/>
</dbReference>
<feature type="region of interest" description="Disordered" evidence="4">
    <location>
        <begin position="287"/>
        <end position="308"/>
    </location>
</feature>
<evidence type="ECO:0000259" key="5">
    <source>
        <dbReference type="Pfam" id="PF08626"/>
    </source>
</evidence>
<reference evidence="9 10" key="1">
    <citation type="submission" date="2023-10" db="EMBL/GenBank/DDBJ databases">
        <title>Genomes of two closely related lineages of the louse Polyplax serrata with different host specificities.</title>
        <authorList>
            <person name="Martinu J."/>
            <person name="Tarabai H."/>
            <person name="Stefka J."/>
            <person name="Hypsa V."/>
        </authorList>
    </citation>
    <scope>NUCLEOTIDE SEQUENCE [LARGE SCALE GENOMIC DNA]</scope>
    <source>
        <strain evidence="9">HR10_N</strain>
    </source>
</reference>
<protein>
    <submittedName>
        <fullName evidence="9">Uncharacterized protein</fullName>
    </submittedName>
</protein>
<dbReference type="PANTHER" id="PTHR21512">
    <property type="entry name" value="TRAFFICKING PROTEIN PARTICLE COMPLEX SUBUNIT 9"/>
    <property type="match status" value="1"/>
</dbReference>
<evidence type="ECO:0000256" key="4">
    <source>
        <dbReference type="SAM" id="MobiDB-lite"/>
    </source>
</evidence>
<evidence type="ECO:0000313" key="10">
    <source>
        <dbReference type="Proteomes" id="UP001372834"/>
    </source>
</evidence>
<dbReference type="InterPro" id="IPR058565">
    <property type="entry name" value="Ig_TRAPPC9_Trs120_1st"/>
</dbReference>
<organism evidence="9 10">
    <name type="scientific">Polyplax serrata</name>
    <name type="common">Common mouse louse</name>
    <dbReference type="NCBI Taxonomy" id="468196"/>
    <lineage>
        <taxon>Eukaryota</taxon>
        <taxon>Metazoa</taxon>
        <taxon>Ecdysozoa</taxon>
        <taxon>Arthropoda</taxon>
        <taxon>Hexapoda</taxon>
        <taxon>Insecta</taxon>
        <taxon>Pterygota</taxon>
        <taxon>Neoptera</taxon>
        <taxon>Paraneoptera</taxon>
        <taxon>Psocodea</taxon>
        <taxon>Troctomorpha</taxon>
        <taxon>Phthiraptera</taxon>
        <taxon>Anoplura</taxon>
        <taxon>Polyplacidae</taxon>
        <taxon>Polyplax</taxon>
    </lineage>
</organism>
<comment type="caution">
    <text evidence="9">The sequence shown here is derived from an EMBL/GenBank/DDBJ whole genome shotgun (WGS) entry which is preliminary data.</text>
</comment>
<dbReference type="Pfam" id="PF26283">
    <property type="entry name" value="Ig_TRAPPC9-Trs120_4th"/>
    <property type="match status" value="1"/>
</dbReference>
<evidence type="ECO:0000259" key="7">
    <source>
        <dbReference type="Pfam" id="PF26254"/>
    </source>
</evidence>
<dbReference type="Proteomes" id="UP001372834">
    <property type="component" value="Unassembled WGS sequence"/>
</dbReference>
<accession>A0AAN8PFN8</accession>
<evidence type="ECO:0000313" key="9">
    <source>
        <dbReference type="EMBL" id="KAK6628406.1"/>
    </source>
</evidence>
<dbReference type="GO" id="GO:0005802">
    <property type="term" value="C:trans-Golgi network"/>
    <property type="evidence" value="ECO:0007669"/>
    <property type="project" value="TreeGrafter"/>
</dbReference>
<dbReference type="Pfam" id="PF26251">
    <property type="entry name" value="TPR_TRAPPC9-Trs120"/>
    <property type="match status" value="1"/>
</dbReference>
<keyword evidence="3" id="KW-0333">Golgi apparatus</keyword>
<feature type="domain" description="Trs120/TRAPPC9 first Ig-like" evidence="7">
    <location>
        <begin position="557"/>
        <end position="664"/>
    </location>
</feature>
<evidence type="ECO:0000259" key="6">
    <source>
        <dbReference type="Pfam" id="PF26251"/>
    </source>
</evidence>
<proteinExistence type="inferred from homology"/>
<gene>
    <name evidence="9" type="ORF">RUM43_002218</name>
</gene>
<evidence type="ECO:0000256" key="3">
    <source>
        <dbReference type="ARBA" id="ARBA00023034"/>
    </source>
</evidence>
<evidence type="ECO:0000256" key="1">
    <source>
        <dbReference type="ARBA" id="ARBA00004555"/>
    </source>
</evidence>
<feature type="domain" description="Trs120/TRAPPC9 fourth Ig-like" evidence="8">
    <location>
        <begin position="1044"/>
        <end position="1149"/>
    </location>
</feature>
<comment type="similarity">
    <text evidence="2">Belongs to the NIBP family.</text>
</comment>
<name>A0AAN8PFN8_POLSC</name>
<dbReference type="AlphaFoldDB" id="A0AAN8PFN8"/>
<dbReference type="InterPro" id="IPR058564">
    <property type="entry name" value="TPR_TRAPPC9_Trs120"/>
</dbReference>
<sequence>MSHPDYDQTSHDHCSILVLIKHIGEELKPKSFNKVFDKISKINRIKIVDSSGHSREIWARYIKEYPVENNDWGDFQTHRRLLGLITVGKCNTQIELNELCRIHESLKVKYVSTLFDSQCIIFGLTEDKLPVNCKTGNTTPFTTPSNFKTRGHFYPDVDNFVDVESHVNDFLSSLFWVLESKRQERCREKIDKVSLLLAPFEKKDFVGLDLESKTNKKRCVGRMTKHLGDLSLQVGLLPEALGFYHSAVDILRAVNDWLWLGGALEGLCSASALVLYPHLHRTYSLHRNSSLQDGSPTKSPKTSLSNGIAGTNEVVNTITNNLPPSDIPKYYREAILHYSKYQNAGIIETESCFKAARISIEQGMTLHTAMVLQNVVFINLQLSEQEKIQRFTMLADLYKQIGFHRKASFCSRLAATRFVSSQNPTPDWTQCYNFILQALAGHKMTLDPIEFTKDGPQGWASLQIQLLRELVVAARRMDHPALATRHMTFLLQTLWSQLSHSDQRDFALQLQQFASQCEGSPVPLVLDSGVVIPPANLMNIPEAKTFQLENLLPHLRPQKIEKLKEDSGPFLFTPINFGSLDRRNNKSGGKLEYVWVEGDICEVMVKFLNPLPFDLKVSDVRLLTSGVVFESIPTSISIPPESGLQLCTLSGIPKEVGDLEILGYSTHTLGVKSNCKLKHIRGFQCTKFSVEVIPALPQIAVTTSLPKSLSCSSLGNSSHVVTSASLTLYAGETSECTITITNNSQHSIELLEVTMQSVLDPELQAQTFHWDKESLLAALPIKPGSSTTFTLKIQATADFLAPAIEDTCVTYGTGGGSQPNSLLGSALNSVPSHLSSPSISKASRTDPSSTSFRSTGSSSRSGSSMRLPPSPISKVTLPYSNKYTEAQLKIRYSGGPGLEAGYCRMSVVSINLEVLPSIHITGWDVLPAETSTQFYLVLDIANMTNHELELQYATSKSILMEGNESCRIPVPIDRCPLSKLSKLYSEDALTLQDRLELSKICSEHIASLADIRWILPSTGSTGKPSLKGISLTADMLDVVRMSPLQWDVTLNSQQIKPQEDLSYQIGECLQLGVTIHNYLEKPLKKVTLILQCYQDFKNGNINYRLETRLAYSGADKVLIPLIEQHKSVYHEYNLVFFNCGQFKIGMQCTSQEGSTSTSDRISHSWKYIPPIEINIVE</sequence>
<dbReference type="PANTHER" id="PTHR21512:SF5">
    <property type="entry name" value="TRAFFICKING PROTEIN PARTICLE COMPLEX SUBUNIT 9"/>
    <property type="match status" value="1"/>
</dbReference>
<dbReference type="Pfam" id="PF08626">
    <property type="entry name" value="TRAPPC9-Trs120"/>
    <property type="match status" value="1"/>
</dbReference>